<gene>
    <name evidence="3" type="ORF">LSINAPIS_LOCUS3420</name>
</gene>
<evidence type="ECO:0000256" key="1">
    <source>
        <dbReference type="SAM" id="MobiDB-lite"/>
    </source>
</evidence>
<name>A0A5E4PWY5_9NEOP</name>
<sequence>MAVMEFQVKIVTLILILSLKAGTPARFPDVSRFHGWWPDKGGDDKSSLTDYQVVYLPKLVPREALNFDLQLVPNRRLVSPQFRVWSENGEEEPLSDVNPSSRLDNDG</sequence>
<keyword evidence="2" id="KW-0732">Signal</keyword>
<proteinExistence type="predicted"/>
<dbReference type="Proteomes" id="UP000324832">
    <property type="component" value="Unassembled WGS sequence"/>
</dbReference>
<reference evidence="3 4" key="1">
    <citation type="submission" date="2017-07" db="EMBL/GenBank/DDBJ databases">
        <authorList>
            <person name="Talla V."/>
            <person name="Backstrom N."/>
        </authorList>
    </citation>
    <scope>NUCLEOTIDE SEQUENCE [LARGE SCALE GENOMIC DNA]</scope>
</reference>
<keyword evidence="4" id="KW-1185">Reference proteome</keyword>
<feature type="chain" id="PRO_5022846190" evidence="2">
    <location>
        <begin position="26"/>
        <end position="107"/>
    </location>
</feature>
<evidence type="ECO:0000256" key="2">
    <source>
        <dbReference type="SAM" id="SignalP"/>
    </source>
</evidence>
<evidence type="ECO:0000313" key="3">
    <source>
        <dbReference type="EMBL" id="VVC90535.1"/>
    </source>
</evidence>
<feature type="signal peptide" evidence="2">
    <location>
        <begin position="1"/>
        <end position="25"/>
    </location>
</feature>
<protein>
    <submittedName>
        <fullName evidence="3">Uncharacterized protein</fullName>
    </submittedName>
</protein>
<dbReference type="EMBL" id="FZQP02000815">
    <property type="protein sequence ID" value="VVC90535.1"/>
    <property type="molecule type" value="Genomic_DNA"/>
</dbReference>
<dbReference type="AlphaFoldDB" id="A0A5E4PWY5"/>
<feature type="compositionally biased region" description="Polar residues" evidence="1">
    <location>
        <begin position="97"/>
        <end position="107"/>
    </location>
</feature>
<organism evidence="3 4">
    <name type="scientific">Leptidea sinapis</name>
    <dbReference type="NCBI Taxonomy" id="189913"/>
    <lineage>
        <taxon>Eukaryota</taxon>
        <taxon>Metazoa</taxon>
        <taxon>Ecdysozoa</taxon>
        <taxon>Arthropoda</taxon>
        <taxon>Hexapoda</taxon>
        <taxon>Insecta</taxon>
        <taxon>Pterygota</taxon>
        <taxon>Neoptera</taxon>
        <taxon>Endopterygota</taxon>
        <taxon>Lepidoptera</taxon>
        <taxon>Glossata</taxon>
        <taxon>Ditrysia</taxon>
        <taxon>Papilionoidea</taxon>
        <taxon>Pieridae</taxon>
        <taxon>Dismorphiinae</taxon>
        <taxon>Leptidea</taxon>
    </lineage>
</organism>
<feature type="region of interest" description="Disordered" evidence="1">
    <location>
        <begin position="88"/>
        <end position="107"/>
    </location>
</feature>
<evidence type="ECO:0000313" key="4">
    <source>
        <dbReference type="Proteomes" id="UP000324832"/>
    </source>
</evidence>
<accession>A0A5E4PWY5</accession>